<keyword evidence="1" id="KW-1133">Transmembrane helix</keyword>
<keyword evidence="1" id="KW-0472">Membrane</keyword>
<keyword evidence="1" id="KW-0812">Transmembrane</keyword>
<protein>
    <submittedName>
        <fullName evidence="2">Unannotated protein</fullName>
    </submittedName>
</protein>
<gene>
    <name evidence="2" type="ORF">UFOPK3024_00679</name>
</gene>
<dbReference type="InterPro" id="IPR025339">
    <property type="entry name" value="DUF4245"/>
</dbReference>
<reference evidence="2" key="1">
    <citation type="submission" date="2020-05" db="EMBL/GenBank/DDBJ databases">
        <authorList>
            <person name="Chiriac C."/>
            <person name="Salcher M."/>
            <person name="Ghai R."/>
            <person name="Kavagutti S V."/>
        </authorList>
    </citation>
    <scope>NUCLEOTIDE SEQUENCE</scope>
</reference>
<dbReference type="AlphaFoldDB" id="A0A6J6Y4I8"/>
<sequence>MGLGARVVRDYWTMAGRRGFESVRDMVLSLGVVLAFVAMLLLVTFRQSEDPVKVVDSTAVRQGVATNAPYKAVLPKDVKGWRITSARVALPGDNPFGWSIGFYTDKDTYVGIGQSNQETSRYLREEKADGEEVGKTNVGGVEWTKLEREDESRRWLANTRKGVTTLIAGTGEFSELEKLANSLELAKTSG</sequence>
<dbReference type="Pfam" id="PF14030">
    <property type="entry name" value="DUF4245"/>
    <property type="match status" value="1"/>
</dbReference>
<accession>A0A6J6Y4I8</accession>
<feature type="transmembrane region" description="Helical" evidence="1">
    <location>
        <begin position="26"/>
        <end position="45"/>
    </location>
</feature>
<organism evidence="2">
    <name type="scientific">freshwater metagenome</name>
    <dbReference type="NCBI Taxonomy" id="449393"/>
    <lineage>
        <taxon>unclassified sequences</taxon>
        <taxon>metagenomes</taxon>
        <taxon>ecological metagenomes</taxon>
    </lineage>
</organism>
<evidence type="ECO:0000313" key="2">
    <source>
        <dbReference type="EMBL" id="CAB4802428.1"/>
    </source>
</evidence>
<proteinExistence type="predicted"/>
<dbReference type="EMBL" id="CAFAAK010000133">
    <property type="protein sequence ID" value="CAB4802428.1"/>
    <property type="molecule type" value="Genomic_DNA"/>
</dbReference>
<name>A0A6J6Y4I8_9ZZZZ</name>
<evidence type="ECO:0000256" key="1">
    <source>
        <dbReference type="SAM" id="Phobius"/>
    </source>
</evidence>